<dbReference type="PROSITE" id="PS51883">
    <property type="entry name" value="OBG"/>
    <property type="match status" value="1"/>
</dbReference>
<comment type="subunit">
    <text evidence="9">Monomer.</text>
</comment>
<dbReference type="Gene3D" id="2.70.210.12">
    <property type="entry name" value="GTP1/OBG domain"/>
    <property type="match status" value="1"/>
</dbReference>
<feature type="binding site" evidence="9">
    <location>
        <begin position="165"/>
        <end position="172"/>
    </location>
    <ligand>
        <name>GTP</name>
        <dbReference type="ChEBI" id="CHEBI:37565"/>
    </ligand>
</feature>
<dbReference type="EC" id="3.6.5.-" evidence="9"/>
<evidence type="ECO:0000256" key="6">
    <source>
        <dbReference type="ARBA" id="ARBA00022801"/>
    </source>
</evidence>
<feature type="binding site" evidence="9">
    <location>
        <position position="192"/>
    </location>
    <ligand>
        <name>Mg(2+)</name>
        <dbReference type="ChEBI" id="CHEBI:18420"/>
    </ligand>
</feature>
<accession>A0A2S0KLJ3</accession>
<dbReference type="NCBIfam" id="NF008954">
    <property type="entry name" value="PRK12296.1"/>
    <property type="match status" value="1"/>
</dbReference>
<dbReference type="GO" id="GO:0005525">
    <property type="term" value="F:GTP binding"/>
    <property type="evidence" value="ECO:0007669"/>
    <property type="project" value="UniProtKB-UniRule"/>
</dbReference>
<evidence type="ECO:0000313" key="14">
    <source>
        <dbReference type="Proteomes" id="UP000237947"/>
    </source>
</evidence>
<evidence type="ECO:0000313" key="13">
    <source>
        <dbReference type="EMBL" id="AVM41888.1"/>
    </source>
</evidence>
<dbReference type="PANTHER" id="PTHR11702">
    <property type="entry name" value="DEVELOPMENTALLY REGULATED GTP-BINDING PROTEIN-RELATED"/>
    <property type="match status" value="1"/>
</dbReference>
<evidence type="ECO:0000256" key="8">
    <source>
        <dbReference type="ARBA" id="ARBA00023134"/>
    </source>
</evidence>
<gene>
    <name evidence="9" type="primary">obg</name>
    <name evidence="13" type="ORF">C5Q98_00960</name>
</gene>
<dbReference type="Gene3D" id="3.30.300.350">
    <property type="entry name" value="GTP-binding protein OBG, C-terminal domain"/>
    <property type="match status" value="1"/>
</dbReference>
<dbReference type="InterPro" id="IPR006073">
    <property type="entry name" value="GTP-bd"/>
</dbReference>
<keyword evidence="14" id="KW-1185">Reference proteome</keyword>
<organism evidence="13 14">
    <name type="scientific">Fastidiosipila sanguinis</name>
    <dbReference type="NCBI Taxonomy" id="236753"/>
    <lineage>
        <taxon>Bacteria</taxon>
        <taxon>Bacillati</taxon>
        <taxon>Bacillota</taxon>
        <taxon>Clostridia</taxon>
        <taxon>Eubacteriales</taxon>
        <taxon>Oscillospiraceae</taxon>
        <taxon>Fastidiosipila</taxon>
    </lineage>
</organism>
<feature type="domain" description="OCT" evidence="11">
    <location>
        <begin position="344"/>
        <end position="421"/>
    </location>
</feature>
<evidence type="ECO:0000256" key="3">
    <source>
        <dbReference type="ARBA" id="ARBA00022490"/>
    </source>
</evidence>
<dbReference type="GO" id="GO:0005737">
    <property type="term" value="C:cytoplasm"/>
    <property type="evidence" value="ECO:0007669"/>
    <property type="project" value="UniProtKB-SubCell"/>
</dbReference>
<comment type="subcellular location">
    <subcellularLocation>
        <location evidence="9">Cytoplasm</location>
    </subcellularLocation>
</comment>
<dbReference type="SUPFAM" id="SSF52540">
    <property type="entry name" value="P-loop containing nucleoside triphosphate hydrolases"/>
    <property type="match status" value="1"/>
</dbReference>
<evidence type="ECO:0000256" key="1">
    <source>
        <dbReference type="ARBA" id="ARBA00001946"/>
    </source>
</evidence>
<feature type="binding site" evidence="9">
    <location>
        <begin position="281"/>
        <end position="284"/>
    </location>
    <ligand>
        <name>GTP</name>
        <dbReference type="ChEBI" id="CHEBI:37565"/>
    </ligand>
</feature>
<dbReference type="PANTHER" id="PTHR11702:SF31">
    <property type="entry name" value="MITOCHONDRIAL RIBOSOME-ASSOCIATED GTPASE 2"/>
    <property type="match status" value="1"/>
</dbReference>
<feature type="domain" description="Obg" evidence="12">
    <location>
        <begin position="1"/>
        <end position="158"/>
    </location>
</feature>
<dbReference type="GO" id="GO:0003924">
    <property type="term" value="F:GTPase activity"/>
    <property type="evidence" value="ECO:0007669"/>
    <property type="project" value="UniProtKB-UniRule"/>
</dbReference>
<dbReference type="OrthoDB" id="9807318at2"/>
<reference evidence="14" key="1">
    <citation type="submission" date="2018-02" db="EMBL/GenBank/DDBJ databases">
        <authorList>
            <person name="Holder M.E."/>
            <person name="Ajami N.J."/>
            <person name="Petrosino J.F."/>
        </authorList>
    </citation>
    <scope>NUCLEOTIDE SEQUENCE [LARGE SCALE GENOMIC DNA]</scope>
    <source>
        <strain evidence="14">CCUG 47711</strain>
    </source>
</reference>
<dbReference type="NCBIfam" id="NF008955">
    <property type="entry name" value="PRK12297.1"/>
    <property type="match status" value="1"/>
</dbReference>
<evidence type="ECO:0000259" key="11">
    <source>
        <dbReference type="PROSITE" id="PS51881"/>
    </source>
</evidence>
<feature type="binding site" evidence="9">
    <location>
        <begin position="190"/>
        <end position="194"/>
    </location>
    <ligand>
        <name>GTP</name>
        <dbReference type="ChEBI" id="CHEBI:37565"/>
    </ligand>
</feature>
<dbReference type="InterPro" id="IPR014100">
    <property type="entry name" value="GTP-bd_Obg/CgtA"/>
</dbReference>
<evidence type="ECO:0000259" key="12">
    <source>
        <dbReference type="PROSITE" id="PS51883"/>
    </source>
</evidence>
<dbReference type="InterPro" id="IPR006074">
    <property type="entry name" value="GTP1-OBG_CS"/>
</dbReference>
<dbReference type="PROSITE" id="PS00905">
    <property type="entry name" value="GTP1_OBG"/>
    <property type="match status" value="1"/>
</dbReference>
<dbReference type="InterPro" id="IPR045086">
    <property type="entry name" value="OBG_GTPase"/>
</dbReference>
<dbReference type="GO" id="GO:0042254">
    <property type="term" value="P:ribosome biogenesis"/>
    <property type="evidence" value="ECO:0007669"/>
    <property type="project" value="UniProtKB-UniRule"/>
</dbReference>
<dbReference type="FunFam" id="2.70.210.12:FF:000001">
    <property type="entry name" value="GTPase Obg"/>
    <property type="match status" value="1"/>
</dbReference>
<evidence type="ECO:0000256" key="5">
    <source>
        <dbReference type="ARBA" id="ARBA00022741"/>
    </source>
</evidence>
<dbReference type="NCBIfam" id="NF008956">
    <property type="entry name" value="PRK12299.1"/>
    <property type="match status" value="1"/>
</dbReference>
<comment type="function">
    <text evidence="9">An essential GTPase which binds GTP, GDP and possibly (p)ppGpp with moderate affinity, with high nucleotide exchange rates and a fairly low GTP hydrolysis rate. Plays a role in control of the cell cycle, stress response, ribosome biogenesis and in those bacteria that undergo differentiation, in morphogenesis control.</text>
</comment>
<dbReference type="PROSITE" id="PS51881">
    <property type="entry name" value="OCT"/>
    <property type="match status" value="1"/>
</dbReference>
<feature type="binding site" evidence="9">
    <location>
        <position position="172"/>
    </location>
    <ligand>
        <name>Mg(2+)</name>
        <dbReference type="ChEBI" id="CHEBI:18420"/>
    </ligand>
</feature>
<dbReference type="InterPro" id="IPR031167">
    <property type="entry name" value="G_OBG"/>
</dbReference>
<dbReference type="PROSITE" id="PS51710">
    <property type="entry name" value="G_OBG"/>
    <property type="match status" value="1"/>
</dbReference>
<sequence length="421" mass="46031">MFVDQARIFVKAGNGGNGAVSFYRGKYIPKGGPDGGNGGRGGSVYIKAKAGMTTLQNFRDKKKYLAENGEHGGKQKKAGKSGEDLTIDVPIGTVVRNFETGELLADLTEAGETVLLSKGGRGGVGNTAFATSTRQTPTFAKPGELVDGFYVSLELKILADVGLLGLPNVGKSTYLSVISRAQPKIANYHFTTLEPQLGIATVGDFSFTVADIPGLIEGASQGAGLGHDFLRHIERTKMLVHVLDASGSEGRDPYEDFQMINKELREFSEVLADKPQIVALNKIDLCEEEDVEALKEKIEADGYEVHSMSAPINWGTDELLKAIAGMLVKLPETILYEKPEPIKVYELEELTYEVYKEDDLYVVEGTWIDDLLRRVNFDSVDSLQWFQKQLRDQGIIDQLHELGAEEGDTIALGDLLFDFVD</sequence>
<proteinExistence type="inferred from homology"/>
<dbReference type="HAMAP" id="MF_01454">
    <property type="entry name" value="GTPase_Obg"/>
    <property type="match status" value="1"/>
</dbReference>
<name>A0A2S0KLJ3_9FIRM</name>
<feature type="binding site" evidence="9">
    <location>
        <begin position="309"/>
        <end position="311"/>
    </location>
    <ligand>
        <name>GTP</name>
        <dbReference type="ChEBI" id="CHEBI:37565"/>
    </ligand>
</feature>
<dbReference type="AlphaFoldDB" id="A0A2S0KLJ3"/>
<dbReference type="Pfam" id="PF09269">
    <property type="entry name" value="DUF1967"/>
    <property type="match status" value="1"/>
</dbReference>
<dbReference type="SUPFAM" id="SSF102741">
    <property type="entry name" value="Obg GTP-binding protein C-terminal domain"/>
    <property type="match status" value="1"/>
</dbReference>
<dbReference type="SUPFAM" id="SSF82051">
    <property type="entry name" value="Obg GTP-binding protein N-terminal domain"/>
    <property type="match status" value="1"/>
</dbReference>
<dbReference type="Proteomes" id="UP000237947">
    <property type="component" value="Chromosome"/>
</dbReference>
<dbReference type="InterPro" id="IPR006169">
    <property type="entry name" value="GTP1_OBG_dom"/>
</dbReference>
<comment type="cofactor">
    <cofactor evidence="1 9">
        <name>Mg(2+)</name>
        <dbReference type="ChEBI" id="CHEBI:18420"/>
    </cofactor>
</comment>
<keyword evidence="5 9" id="KW-0547">Nucleotide-binding</keyword>
<feature type="domain" description="OBG-type G" evidence="10">
    <location>
        <begin position="159"/>
        <end position="328"/>
    </location>
</feature>
<keyword evidence="4 9" id="KW-0479">Metal-binding</keyword>
<keyword evidence="7 9" id="KW-0460">Magnesium</keyword>
<dbReference type="GO" id="GO:0000287">
    <property type="term" value="F:magnesium ion binding"/>
    <property type="evidence" value="ECO:0007669"/>
    <property type="project" value="InterPro"/>
</dbReference>
<evidence type="ECO:0000256" key="9">
    <source>
        <dbReference type="HAMAP-Rule" id="MF_01454"/>
    </source>
</evidence>
<dbReference type="InterPro" id="IPR027417">
    <property type="entry name" value="P-loop_NTPase"/>
</dbReference>
<dbReference type="InterPro" id="IPR036726">
    <property type="entry name" value="GTP1_OBG_dom_sf"/>
</dbReference>
<dbReference type="EMBL" id="CP027226">
    <property type="protein sequence ID" value="AVM41888.1"/>
    <property type="molecule type" value="Genomic_DNA"/>
</dbReference>
<dbReference type="KEGG" id="fsa:C5Q98_00960"/>
<evidence type="ECO:0000259" key="10">
    <source>
        <dbReference type="PROSITE" id="PS51710"/>
    </source>
</evidence>
<evidence type="ECO:0000256" key="4">
    <source>
        <dbReference type="ARBA" id="ARBA00022723"/>
    </source>
</evidence>
<evidence type="ECO:0000256" key="7">
    <source>
        <dbReference type="ARBA" id="ARBA00022842"/>
    </source>
</evidence>
<comment type="similarity">
    <text evidence="2 9">Belongs to the TRAFAC class OBG-HflX-like GTPase superfamily. OBG GTPase family.</text>
</comment>
<dbReference type="InterPro" id="IPR015349">
    <property type="entry name" value="OCT_dom"/>
</dbReference>
<keyword evidence="6 9" id="KW-0378">Hydrolase</keyword>
<dbReference type="RefSeq" id="WP_106011874.1">
    <property type="nucleotide sequence ID" value="NZ_CP027226.1"/>
</dbReference>
<protein>
    <recommendedName>
        <fullName evidence="9">GTPase Obg</fullName>
        <ecNumber evidence="9">3.6.5.-</ecNumber>
    </recommendedName>
    <alternativeName>
        <fullName evidence="9">GTP-binding protein Obg</fullName>
    </alternativeName>
</protein>
<keyword evidence="8 9" id="KW-0342">GTP-binding</keyword>
<dbReference type="CDD" id="cd01898">
    <property type="entry name" value="Obg"/>
    <property type="match status" value="1"/>
</dbReference>
<dbReference type="Pfam" id="PF01926">
    <property type="entry name" value="MMR_HSR1"/>
    <property type="match status" value="1"/>
</dbReference>
<dbReference type="PRINTS" id="PR00326">
    <property type="entry name" value="GTP1OBG"/>
</dbReference>
<feature type="binding site" evidence="9">
    <location>
        <begin position="211"/>
        <end position="214"/>
    </location>
    <ligand>
        <name>GTP</name>
        <dbReference type="ChEBI" id="CHEBI:37565"/>
    </ligand>
</feature>
<dbReference type="Gene3D" id="3.40.50.300">
    <property type="entry name" value="P-loop containing nucleotide triphosphate hydrolases"/>
    <property type="match status" value="1"/>
</dbReference>
<dbReference type="Pfam" id="PF01018">
    <property type="entry name" value="GTP1_OBG"/>
    <property type="match status" value="1"/>
</dbReference>
<keyword evidence="3 9" id="KW-0963">Cytoplasm</keyword>
<evidence type="ECO:0000256" key="2">
    <source>
        <dbReference type="ARBA" id="ARBA00007699"/>
    </source>
</evidence>
<dbReference type="NCBIfam" id="TIGR02729">
    <property type="entry name" value="Obg_CgtA"/>
    <property type="match status" value="1"/>
</dbReference>
<dbReference type="NCBIfam" id="TIGR03595">
    <property type="entry name" value="Obg_CgtA_exten"/>
    <property type="match status" value="1"/>
</dbReference>
<dbReference type="InterPro" id="IPR036346">
    <property type="entry name" value="GTP-bd_prot_GTP1/OBG_C_sf"/>
</dbReference>